<gene>
    <name evidence="2" type="ORF">QBC33DRAFT_622603</name>
</gene>
<proteinExistence type="predicted"/>
<keyword evidence="1" id="KW-0732">Signal</keyword>
<organism evidence="2 3">
    <name type="scientific">Phialemonium atrogriseum</name>
    <dbReference type="NCBI Taxonomy" id="1093897"/>
    <lineage>
        <taxon>Eukaryota</taxon>
        <taxon>Fungi</taxon>
        <taxon>Dikarya</taxon>
        <taxon>Ascomycota</taxon>
        <taxon>Pezizomycotina</taxon>
        <taxon>Sordariomycetes</taxon>
        <taxon>Sordariomycetidae</taxon>
        <taxon>Cephalothecales</taxon>
        <taxon>Cephalothecaceae</taxon>
        <taxon>Phialemonium</taxon>
    </lineage>
</organism>
<accession>A0AAJ0BTB2</accession>
<feature type="signal peptide" evidence="1">
    <location>
        <begin position="1"/>
        <end position="20"/>
    </location>
</feature>
<comment type="caution">
    <text evidence="2">The sequence shown here is derived from an EMBL/GenBank/DDBJ whole genome shotgun (WGS) entry which is preliminary data.</text>
</comment>
<dbReference type="AlphaFoldDB" id="A0AAJ0BTB2"/>
<keyword evidence="3" id="KW-1185">Reference proteome</keyword>
<dbReference type="RefSeq" id="XP_060280113.1">
    <property type="nucleotide sequence ID" value="XM_060432848.1"/>
</dbReference>
<protein>
    <submittedName>
        <fullName evidence="2">Uncharacterized protein</fullName>
    </submittedName>
</protein>
<evidence type="ECO:0000256" key="1">
    <source>
        <dbReference type="SAM" id="SignalP"/>
    </source>
</evidence>
<sequence>MVRLALLSGLALLQAIAVRAVIVPAGLPAGLYSIPFDANGDAIGEPILLKTAEAVAERSLSRRQQNARPLPNSQEKCGTGGYINVNNFAVAKELLQSECDYGDQYGTRTAIVFTNVNTIAYFCTYDTQARCWRQEMNTAMDRVVASCGYGNGGESYVPSYSIAYGGDNVGQQICRF</sequence>
<evidence type="ECO:0000313" key="2">
    <source>
        <dbReference type="EMBL" id="KAK1763900.1"/>
    </source>
</evidence>
<dbReference type="GeneID" id="85316035"/>
<dbReference type="EMBL" id="MU839024">
    <property type="protein sequence ID" value="KAK1763900.1"/>
    <property type="molecule type" value="Genomic_DNA"/>
</dbReference>
<feature type="chain" id="PRO_5042505237" evidence="1">
    <location>
        <begin position="21"/>
        <end position="176"/>
    </location>
</feature>
<evidence type="ECO:0000313" key="3">
    <source>
        <dbReference type="Proteomes" id="UP001244011"/>
    </source>
</evidence>
<name>A0AAJ0BTB2_9PEZI</name>
<dbReference type="Proteomes" id="UP001244011">
    <property type="component" value="Unassembled WGS sequence"/>
</dbReference>
<reference evidence="2" key="1">
    <citation type="submission" date="2023-06" db="EMBL/GenBank/DDBJ databases">
        <title>Genome-scale phylogeny and comparative genomics of the fungal order Sordariales.</title>
        <authorList>
            <consortium name="Lawrence Berkeley National Laboratory"/>
            <person name="Hensen N."/>
            <person name="Bonometti L."/>
            <person name="Westerberg I."/>
            <person name="Brannstrom I.O."/>
            <person name="Guillou S."/>
            <person name="Cros-Aarteil S."/>
            <person name="Calhoun S."/>
            <person name="Haridas S."/>
            <person name="Kuo A."/>
            <person name="Mondo S."/>
            <person name="Pangilinan J."/>
            <person name="Riley R."/>
            <person name="Labutti K."/>
            <person name="Andreopoulos B."/>
            <person name="Lipzen A."/>
            <person name="Chen C."/>
            <person name="Yanf M."/>
            <person name="Daum C."/>
            <person name="Ng V."/>
            <person name="Clum A."/>
            <person name="Steindorff A."/>
            <person name="Ohm R."/>
            <person name="Martin F."/>
            <person name="Silar P."/>
            <person name="Natvig D."/>
            <person name="Lalanne C."/>
            <person name="Gautier V."/>
            <person name="Ament-Velasquez S.L."/>
            <person name="Kruys A."/>
            <person name="Hutchinson M.I."/>
            <person name="Powell A.J."/>
            <person name="Barry K."/>
            <person name="Miller A.N."/>
            <person name="Grigoriev I.V."/>
            <person name="Debuchy R."/>
            <person name="Gladieux P."/>
            <person name="Thoren M.H."/>
            <person name="Johannesson H."/>
        </authorList>
    </citation>
    <scope>NUCLEOTIDE SEQUENCE</scope>
    <source>
        <strain evidence="2">8032-3</strain>
    </source>
</reference>